<dbReference type="GO" id="GO:2001224">
    <property type="term" value="P:positive regulation of neuron migration"/>
    <property type="evidence" value="ECO:0007669"/>
    <property type="project" value="TreeGrafter"/>
</dbReference>
<accession>A0A087T3H5</accession>
<dbReference type="OMA" id="MQQASQW"/>
<gene>
    <name evidence="3" type="ORF">X975_21861</name>
</gene>
<dbReference type="PANTHER" id="PTHR46606">
    <property type="entry name" value="SHOOTIN-1"/>
    <property type="match status" value="1"/>
</dbReference>
<proteinExistence type="predicted"/>
<evidence type="ECO:0000313" key="4">
    <source>
        <dbReference type="Proteomes" id="UP000054359"/>
    </source>
</evidence>
<dbReference type="OrthoDB" id="6429491at2759"/>
<dbReference type="AlphaFoldDB" id="A0A087T3H5"/>
<protein>
    <submittedName>
        <fullName evidence="3">Uncharacterized protein</fullName>
    </submittedName>
</protein>
<dbReference type="Proteomes" id="UP000054359">
    <property type="component" value="Unassembled WGS sequence"/>
</dbReference>
<feature type="non-terminal residue" evidence="3">
    <location>
        <position position="525"/>
    </location>
</feature>
<evidence type="ECO:0000256" key="1">
    <source>
        <dbReference type="SAM" id="Coils"/>
    </source>
</evidence>
<feature type="region of interest" description="Disordered" evidence="2">
    <location>
        <begin position="349"/>
        <end position="369"/>
    </location>
</feature>
<dbReference type="GO" id="GO:0031252">
    <property type="term" value="C:cell leading edge"/>
    <property type="evidence" value="ECO:0007669"/>
    <property type="project" value="TreeGrafter"/>
</dbReference>
<feature type="region of interest" description="Disordered" evidence="2">
    <location>
        <begin position="458"/>
        <end position="491"/>
    </location>
</feature>
<keyword evidence="1" id="KW-0175">Coiled coil</keyword>
<keyword evidence="4" id="KW-1185">Reference proteome</keyword>
<dbReference type="GO" id="GO:0005737">
    <property type="term" value="C:cytoplasm"/>
    <property type="evidence" value="ECO:0007669"/>
    <property type="project" value="TreeGrafter"/>
</dbReference>
<reference evidence="3 4" key="1">
    <citation type="submission" date="2013-11" db="EMBL/GenBank/DDBJ databases">
        <title>Genome sequencing of Stegodyphus mimosarum.</title>
        <authorList>
            <person name="Bechsgaard J."/>
        </authorList>
    </citation>
    <scope>NUCLEOTIDE SEQUENCE [LARGE SCALE GENOMIC DNA]</scope>
</reference>
<dbReference type="InterPro" id="IPR024849">
    <property type="entry name" value="Shootin-1"/>
</dbReference>
<evidence type="ECO:0000313" key="3">
    <source>
        <dbReference type="EMBL" id="KFM59664.1"/>
    </source>
</evidence>
<organism evidence="3 4">
    <name type="scientific">Stegodyphus mimosarum</name>
    <name type="common">African social velvet spider</name>
    <dbReference type="NCBI Taxonomy" id="407821"/>
    <lineage>
        <taxon>Eukaryota</taxon>
        <taxon>Metazoa</taxon>
        <taxon>Ecdysozoa</taxon>
        <taxon>Arthropoda</taxon>
        <taxon>Chelicerata</taxon>
        <taxon>Arachnida</taxon>
        <taxon>Araneae</taxon>
        <taxon>Araneomorphae</taxon>
        <taxon>Entelegynae</taxon>
        <taxon>Eresoidea</taxon>
        <taxon>Eresidae</taxon>
        <taxon>Stegodyphus</taxon>
    </lineage>
</organism>
<sequence>MEKKKSLKLKYQHKGNEQSCQEKLEVLEEKYVTIKNILKQVLKELKAEKESHELLIKQCEKLNKELKEKDEFLERLQSVSEAVVDEYNTLKVKYELEIEAATDASKRATKYFQENQLLRKKALSVQESSDIDIIDTDGLTSDETNSELEVCQKVASDLRSEVASLQTQLQKEYEKQNSLKEDFEIAKKLYEQEMIDHNETKKELESLRAVCKGNAVMINKSQDKNNDVEEASSVATVKERKFSEEFCSLISEVNFDTLGGEIHIAEQPDTVLGGASCQDNLDTTIKRISQQARNLQELRVPDETNGCEHLPKKLEMAQQQLHSYERENARLLKRVEELEGQVQRLNDEISTSKSVPPPPPPPPPPTLFKPIRSFITFISSSKKTPRTSPKKDANFENPHQKAMVEMIDAIKKGNIQLKPTPKNVSPDKQESSAVGEMENILKTFKKRDWPSVSANLADQKEKTDDFQKSLPLGEASTSHSTHKAVEDKRSHDELHIIFRKKSLQLAENEGQESVISDTTDANISQ</sequence>
<feature type="compositionally biased region" description="Basic and acidic residues" evidence="2">
    <location>
        <begin position="458"/>
        <end position="467"/>
    </location>
</feature>
<dbReference type="PANTHER" id="PTHR46606:SF5">
    <property type="entry name" value="SHOOTIN-1"/>
    <property type="match status" value="1"/>
</dbReference>
<feature type="coiled-coil region" evidence="1">
    <location>
        <begin position="155"/>
        <end position="207"/>
    </location>
</feature>
<feature type="coiled-coil region" evidence="1">
    <location>
        <begin position="24"/>
        <end position="104"/>
    </location>
</feature>
<feature type="compositionally biased region" description="Pro residues" evidence="2">
    <location>
        <begin position="355"/>
        <end position="367"/>
    </location>
</feature>
<dbReference type="EMBL" id="KK113241">
    <property type="protein sequence ID" value="KFM59664.1"/>
    <property type="molecule type" value="Genomic_DNA"/>
</dbReference>
<dbReference type="GO" id="GO:0048812">
    <property type="term" value="P:neuron projection morphogenesis"/>
    <property type="evidence" value="ECO:0007669"/>
    <property type="project" value="TreeGrafter"/>
</dbReference>
<dbReference type="GO" id="GO:0044295">
    <property type="term" value="C:axonal growth cone"/>
    <property type="evidence" value="ECO:0007669"/>
    <property type="project" value="TreeGrafter"/>
</dbReference>
<dbReference type="STRING" id="407821.A0A087T3H5"/>
<evidence type="ECO:0000256" key="2">
    <source>
        <dbReference type="SAM" id="MobiDB-lite"/>
    </source>
</evidence>
<name>A0A087T3H5_STEMI</name>